<comment type="similarity">
    <text evidence="2">Belongs to the OmpP1/FadL family.</text>
</comment>
<comment type="caution">
    <text evidence="8">The sequence shown here is derived from an EMBL/GenBank/DDBJ whole genome shotgun (WGS) entry which is preliminary data.</text>
</comment>
<dbReference type="Gene3D" id="2.40.160.60">
    <property type="entry name" value="Outer membrane protein transport protein (OMPP1/FadL/TodX)"/>
    <property type="match status" value="1"/>
</dbReference>
<dbReference type="Pfam" id="PF03349">
    <property type="entry name" value="Toluene_X"/>
    <property type="match status" value="1"/>
</dbReference>
<keyword evidence="5" id="KW-0732">Signal</keyword>
<evidence type="ECO:0008006" key="10">
    <source>
        <dbReference type="Google" id="ProtNLM"/>
    </source>
</evidence>
<organism evidence="8 9">
    <name type="scientific">Parachlamydia acanthamoebae</name>
    <dbReference type="NCBI Taxonomy" id="83552"/>
    <lineage>
        <taxon>Bacteria</taxon>
        <taxon>Pseudomonadati</taxon>
        <taxon>Chlamydiota</taxon>
        <taxon>Chlamydiia</taxon>
        <taxon>Parachlamydiales</taxon>
        <taxon>Parachlamydiaceae</taxon>
        <taxon>Parachlamydia</taxon>
    </lineage>
</organism>
<dbReference type="EMBL" id="JSAM01000020">
    <property type="protein sequence ID" value="KIA78416.1"/>
    <property type="molecule type" value="Genomic_DNA"/>
</dbReference>
<dbReference type="AlphaFoldDB" id="A0A0C1C4K9"/>
<sequence>MKPSILYRNRSFALNWQRWNQAFNEELLMKFRWPPFFSVIGLATTLCLMTSDIHALVLSVKSLGMAAVGVAYPQDSLVGGFNPAGTTEVPDRLDLGFTWARDRQRTKIHGNLIPIIDGSFDAARTKDAYAPEFGLIKHIGIGTFCDVTLGIVAYNRSYVKTTYKTNFPIFGTSKLGLEYIHETLSPSIAMKFWDQLSVGISVNYMLQRIKVNGLQLIDIPTRTAHIGHVTNRGYNYSQGVGVTFGILWDITDCLKIGATYQPETSMTRFGRYTGFFSQRGKFNIPQKASGGISYRFLPCATIAFDVEYIPWSDIAALRNPLKAKYVTTTNPLLPGFIPSRRLGKSKGIGFGWRNQTFYRVGADYALNDQLIVRAGYRYAKTPIRRSQTVTNQLLVDVIEHYITCGATWKVTRCQEISAYYAHGFYNKVKGKNSIPLAFGGGESDISHEQNVVGIAWGMFY</sequence>
<name>A0A0C1C4K9_9BACT</name>
<evidence type="ECO:0000256" key="6">
    <source>
        <dbReference type="ARBA" id="ARBA00023136"/>
    </source>
</evidence>
<proteinExistence type="inferred from homology"/>
<dbReference type="PATRIC" id="fig|83552.4.peg.343"/>
<evidence type="ECO:0000313" key="9">
    <source>
        <dbReference type="Proteomes" id="UP000031307"/>
    </source>
</evidence>
<accession>A0A0C1C4K9</accession>
<keyword evidence="3" id="KW-1134">Transmembrane beta strand</keyword>
<evidence type="ECO:0000256" key="3">
    <source>
        <dbReference type="ARBA" id="ARBA00022452"/>
    </source>
</evidence>
<evidence type="ECO:0000256" key="7">
    <source>
        <dbReference type="ARBA" id="ARBA00023237"/>
    </source>
</evidence>
<protein>
    <recommendedName>
        <fullName evidence="10">Long-chain fatty acid transport protein</fullName>
    </recommendedName>
</protein>
<dbReference type="InterPro" id="IPR005017">
    <property type="entry name" value="OMPP1/FadL/TodX"/>
</dbReference>
<dbReference type="Proteomes" id="UP000031307">
    <property type="component" value="Unassembled WGS sequence"/>
</dbReference>
<evidence type="ECO:0000256" key="1">
    <source>
        <dbReference type="ARBA" id="ARBA00004571"/>
    </source>
</evidence>
<evidence type="ECO:0000256" key="2">
    <source>
        <dbReference type="ARBA" id="ARBA00008163"/>
    </source>
</evidence>
<keyword evidence="4" id="KW-0812">Transmembrane</keyword>
<reference evidence="8 9" key="1">
    <citation type="journal article" date="2014" name="Mol. Biol. Evol.">
        <title>Massive expansion of Ubiquitination-related gene families within the Chlamydiae.</title>
        <authorList>
            <person name="Domman D."/>
            <person name="Collingro A."/>
            <person name="Lagkouvardos I."/>
            <person name="Gehre L."/>
            <person name="Weinmaier T."/>
            <person name="Rattei T."/>
            <person name="Subtil A."/>
            <person name="Horn M."/>
        </authorList>
    </citation>
    <scope>NUCLEOTIDE SEQUENCE [LARGE SCALE GENOMIC DNA]</scope>
    <source>
        <strain evidence="8 9">OEW1</strain>
    </source>
</reference>
<dbReference type="GO" id="GO:0015483">
    <property type="term" value="F:long-chain fatty acid transporting porin activity"/>
    <property type="evidence" value="ECO:0007669"/>
    <property type="project" value="TreeGrafter"/>
</dbReference>
<dbReference type="PANTHER" id="PTHR35093">
    <property type="entry name" value="OUTER MEMBRANE PROTEIN NMB0088-RELATED"/>
    <property type="match status" value="1"/>
</dbReference>
<dbReference type="GO" id="GO:0009279">
    <property type="term" value="C:cell outer membrane"/>
    <property type="evidence" value="ECO:0007669"/>
    <property type="project" value="UniProtKB-SubCell"/>
</dbReference>
<evidence type="ECO:0000256" key="5">
    <source>
        <dbReference type="ARBA" id="ARBA00022729"/>
    </source>
</evidence>
<evidence type="ECO:0000313" key="8">
    <source>
        <dbReference type="EMBL" id="KIA78416.1"/>
    </source>
</evidence>
<comment type="subcellular location">
    <subcellularLocation>
        <location evidence="1">Cell outer membrane</location>
        <topology evidence="1">Multi-pass membrane protein</topology>
    </subcellularLocation>
</comment>
<keyword evidence="6" id="KW-0472">Membrane</keyword>
<keyword evidence="7" id="KW-0998">Cell outer membrane</keyword>
<gene>
    <name evidence="8" type="ORF">DB43_DZ00030</name>
</gene>
<dbReference type="PANTHER" id="PTHR35093:SF8">
    <property type="entry name" value="OUTER MEMBRANE PROTEIN NMB0088-RELATED"/>
    <property type="match status" value="1"/>
</dbReference>
<dbReference type="SUPFAM" id="SSF56935">
    <property type="entry name" value="Porins"/>
    <property type="match status" value="1"/>
</dbReference>
<evidence type="ECO:0000256" key="4">
    <source>
        <dbReference type="ARBA" id="ARBA00022692"/>
    </source>
</evidence>